<organism evidence="3 4">
    <name type="scientific">Trypanosoma cruzi</name>
    <dbReference type="NCBI Taxonomy" id="5693"/>
    <lineage>
        <taxon>Eukaryota</taxon>
        <taxon>Discoba</taxon>
        <taxon>Euglenozoa</taxon>
        <taxon>Kinetoplastea</taxon>
        <taxon>Metakinetoplastina</taxon>
        <taxon>Trypanosomatida</taxon>
        <taxon>Trypanosomatidae</taxon>
        <taxon>Trypanosoma</taxon>
        <taxon>Schizotrypanum</taxon>
    </lineage>
</organism>
<dbReference type="EMBL" id="PRFC01000102">
    <property type="protein sequence ID" value="PWV07358.1"/>
    <property type="molecule type" value="Genomic_DNA"/>
</dbReference>
<dbReference type="AlphaFoldDB" id="A0A2V2WFH0"/>
<protein>
    <submittedName>
        <fullName evidence="3">Putative retrotransposon hot spot protein (RHS)</fullName>
    </submittedName>
</protein>
<dbReference type="Pfam" id="PF20445">
    <property type="entry name" value="RHS_N"/>
    <property type="match status" value="1"/>
</dbReference>
<dbReference type="Proteomes" id="UP000246078">
    <property type="component" value="Unassembled WGS sequence"/>
</dbReference>
<dbReference type="InterPro" id="IPR046836">
    <property type="entry name" value="RHS_C"/>
</dbReference>
<dbReference type="InterPro" id="IPR006518">
    <property type="entry name" value="Trypano_RHS"/>
</dbReference>
<accession>A0A2V2WFH0</accession>
<reference evidence="3 4" key="1">
    <citation type="journal article" date="2018" name="Microb. Genom.">
        <title>Expanding an expanded genome: long-read sequencing of Trypanosoma cruzi.</title>
        <authorList>
            <person name="Berna L."/>
            <person name="Rodriguez M."/>
            <person name="Chiribao M.L."/>
            <person name="Parodi-Talice A."/>
            <person name="Pita S."/>
            <person name="Rijo G."/>
            <person name="Alvarez-Valin F."/>
            <person name="Robello C."/>
        </authorList>
    </citation>
    <scope>NUCLEOTIDE SEQUENCE [LARGE SCALE GENOMIC DNA]</scope>
    <source>
        <strain evidence="3 4">TCC</strain>
    </source>
</reference>
<evidence type="ECO:0000313" key="4">
    <source>
        <dbReference type="Proteomes" id="UP000246078"/>
    </source>
</evidence>
<evidence type="ECO:0000259" key="1">
    <source>
        <dbReference type="Pfam" id="PF07999"/>
    </source>
</evidence>
<evidence type="ECO:0000259" key="2">
    <source>
        <dbReference type="Pfam" id="PF20445"/>
    </source>
</evidence>
<dbReference type="Pfam" id="PF07999">
    <property type="entry name" value="RHSP"/>
    <property type="match status" value="1"/>
</dbReference>
<feature type="domain" description="Retrotransposon hot spot protein N-terminal" evidence="2">
    <location>
        <begin position="1"/>
        <end position="87"/>
    </location>
</feature>
<dbReference type="NCBIfam" id="TIGR01631">
    <property type="entry name" value="Trypano_RHS"/>
    <property type="match status" value="1"/>
</dbReference>
<sequence length="137" mass="15455">MEVREGEPPQSWTYKKVGRTLEKNDGVEQSDAPRPRLMVLTSDKGWPCSWNRKGVEFTRDCYVNCEVERVWQIVKKDLTAWFNSNGKAGSSPKRRVLIGTPGIGNSMAAGSYLLYQLLHYDVEKLQMVVSFVGGVKA</sequence>
<feature type="domain" description="Retrotransposon hot spot protein,C-terminal" evidence="1">
    <location>
        <begin position="96"/>
        <end position="137"/>
    </location>
</feature>
<proteinExistence type="predicted"/>
<dbReference type="VEuPathDB" id="TriTrypDB:TcCL_ESM10090"/>
<dbReference type="InterPro" id="IPR046835">
    <property type="entry name" value="RHS_N"/>
</dbReference>
<gene>
    <name evidence="3" type="ORF">C3747_102g160</name>
</gene>
<dbReference type="VEuPathDB" id="TriTrypDB:C3747_102g160"/>
<name>A0A2V2WFH0_TRYCR</name>
<evidence type="ECO:0000313" key="3">
    <source>
        <dbReference type="EMBL" id="PWV07358.1"/>
    </source>
</evidence>
<comment type="caution">
    <text evidence="3">The sequence shown here is derived from an EMBL/GenBank/DDBJ whole genome shotgun (WGS) entry which is preliminary data.</text>
</comment>